<dbReference type="PANTHER" id="PTHR11019">
    <property type="entry name" value="HTH-TYPE TRANSCRIPTIONAL REGULATOR NIMR"/>
    <property type="match status" value="1"/>
</dbReference>
<feature type="domain" description="HTH araC/xylS-type" evidence="3">
    <location>
        <begin position="13"/>
        <end position="115"/>
    </location>
</feature>
<comment type="caution">
    <text evidence="4">The sequence shown here is derived from an EMBL/GenBank/DDBJ whole genome shotgun (WGS) entry which is preliminary data.</text>
</comment>
<evidence type="ECO:0000313" key="4">
    <source>
        <dbReference type="EMBL" id="MBO9201400.1"/>
    </source>
</evidence>
<evidence type="ECO:0000256" key="1">
    <source>
        <dbReference type="ARBA" id="ARBA00023015"/>
    </source>
</evidence>
<evidence type="ECO:0000259" key="3">
    <source>
        <dbReference type="PROSITE" id="PS01124"/>
    </source>
</evidence>
<dbReference type="SMART" id="SM00342">
    <property type="entry name" value="HTH_ARAC"/>
    <property type="match status" value="1"/>
</dbReference>
<keyword evidence="1" id="KW-0805">Transcription regulation</keyword>
<dbReference type="InterPro" id="IPR018060">
    <property type="entry name" value="HTH_AraC"/>
</dbReference>
<dbReference type="PANTHER" id="PTHR11019:SF199">
    <property type="entry name" value="HTH-TYPE TRANSCRIPTIONAL REGULATOR NIMR"/>
    <property type="match status" value="1"/>
</dbReference>
<organism evidence="4 5">
    <name type="scientific">Niastella soli</name>
    <dbReference type="NCBI Taxonomy" id="2821487"/>
    <lineage>
        <taxon>Bacteria</taxon>
        <taxon>Pseudomonadati</taxon>
        <taxon>Bacteroidota</taxon>
        <taxon>Chitinophagia</taxon>
        <taxon>Chitinophagales</taxon>
        <taxon>Chitinophagaceae</taxon>
        <taxon>Niastella</taxon>
    </lineage>
</organism>
<evidence type="ECO:0000313" key="5">
    <source>
        <dbReference type="Proteomes" id="UP000677244"/>
    </source>
</evidence>
<dbReference type="Proteomes" id="UP000677244">
    <property type="component" value="Unassembled WGS sequence"/>
</dbReference>
<dbReference type="Gene3D" id="1.10.10.60">
    <property type="entry name" value="Homeodomain-like"/>
    <property type="match status" value="1"/>
</dbReference>
<accession>A0ABS3YVG5</accession>
<name>A0ABS3YVG5_9BACT</name>
<dbReference type="InterPro" id="IPR009057">
    <property type="entry name" value="Homeodomain-like_sf"/>
</dbReference>
<gene>
    <name evidence="4" type="ORF">J7I42_14055</name>
</gene>
<dbReference type="PROSITE" id="PS01124">
    <property type="entry name" value="HTH_ARAC_FAMILY_2"/>
    <property type="match status" value="1"/>
</dbReference>
<reference evidence="4 5" key="1">
    <citation type="submission" date="2021-03" db="EMBL/GenBank/DDBJ databases">
        <title>Assistant Professor.</title>
        <authorList>
            <person name="Huq M.A."/>
        </authorList>
    </citation>
    <scope>NUCLEOTIDE SEQUENCE [LARGE SCALE GENOMIC DNA]</scope>
    <source>
        <strain evidence="4 5">MAH-29</strain>
    </source>
</reference>
<proteinExistence type="predicted"/>
<dbReference type="RefSeq" id="WP_209139449.1">
    <property type="nucleotide sequence ID" value="NZ_JAGHKO010000002.1"/>
</dbReference>
<dbReference type="SUPFAM" id="SSF46689">
    <property type="entry name" value="Homeodomain-like"/>
    <property type="match status" value="1"/>
</dbReference>
<evidence type="ECO:0000256" key="2">
    <source>
        <dbReference type="ARBA" id="ARBA00023163"/>
    </source>
</evidence>
<keyword evidence="2" id="KW-0804">Transcription</keyword>
<protein>
    <submittedName>
        <fullName evidence="4">Helix-turn-helix domain-containing protein</fullName>
    </submittedName>
</protein>
<sequence>MLENINPYTKYVLDAIRCIKQQLDEKPLQYKTASELLEKICAPNRNAVEKAFKANFGAGIKEYQVRQRLEASKKFLEQGLTKKQVAGKCFYRSQSAYAAAFRKEFGMTPTTWQMLYG</sequence>
<dbReference type="Pfam" id="PF12833">
    <property type="entry name" value="HTH_18"/>
    <property type="match status" value="1"/>
</dbReference>
<keyword evidence="5" id="KW-1185">Reference proteome</keyword>
<dbReference type="EMBL" id="JAGHKO010000002">
    <property type="protein sequence ID" value="MBO9201400.1"/>
    <property type="molecule type" value="Genomic_DNA"/>
</dbReference>